<proteinExistence type="predicted"/>
<evidence type="ECO:0000313" key="2">
    <source>
        <dbReference type="Proteomes" id="UP000276133"/>
    </source>
</evidence>
<accession>A0A3M7RGQ3</accession>
<dbReference type="AlphaFoldDB" id="A0A3M7RGQ3"/>
<sequence>MSLSILVDNGEALISFSSTFLRGNCIELVIYTAIITQSKPVPLFFYDERAFRLSETKRKKAVLRNFFLLLAADDKRKIGSLLKNTVVLQKAQNWQNY</sequence>
<gene>
    <name evidence="1" type="ORF">BpHYR1_036839</name>
</gene>
<name>A0A3M7RGQ3_BRAPC</name>
<keyword evidence="2" id="KW-1185">Reference proteome</keyword>
<dbReference type="Proteomes" id="UP000276133">
    <property type="component" value="Unassembled WGS sequence"/>
</dbReference>
<dbReference type="EMBL" id="REGN01003413">
    <property type="protein sequence ID" value="RNA22711.1"/>
    <property type="molecule type" value="Genomic_DNA"/>
</dbReference>
<evidence type="ECO:0000313" key="1">
    <source>
        <dbReference type="EMBL" id="RNA22711.1"/>
    </source>
</evidence>
<organism evidence="1 2">
    <name type="scientific">Brachionus plicatilis</name>
    <name type="common">Marine rotifer</name>
    <name type="synonym">Brachionus muelleri</name>
    <dbReference type="NCBI Taxonomy" id="10195"/>
    <lineage>
        <taxon>Eukaryota</taxon>
        <taxon>Metazoa</taxon>
        <taxon>Spiralia</taxon>
        <taxon>Gnathifera</taxon>
        <taxon>Rotifera</taxon>
        <taxon>Eurotatoria</taxon>
        <taxon>Monogononta</taxon>
        <taxon>Pseudotrocha</taxon>
        <taxon>Ploima</taxon>
        <taxon>Brachionidae</taxon>
        <taxon>Brachionus</taxon>
    </lineage>
</organism>
<reference evidence="1 2" key="1">
    <citation type="journal article" date="2018" name="Sci. Rep.">
        <title>Genomic signatures of local adaptation to the degree of environmental predictability in rotifers.</title>
        <authorList>
            <person name="Franch-Gras L."/>
            <person name="Hahn C."/>
            <person name="Garcia-Roger E.M."/>
            <person name="Carmona M.J."/>
            <person name="Serra M."/>
            <person name="Gomez A."/>
        </authorList>
    </citation>
    <scope>NUCLEOTIDE SEQUENCE [LARGE SCALE GENOMIC DNA]</scope>
    <source>
        <strain evidence="1">HYR1</strain>
    </source>
</reference>
<comment type="caution">
    <text evidence="1">The sequence shown here is derived from an EMBL/GenBank/DDBJ whole genome shotgun (WGS) entry which is preliminary data.</text>
</comment>
<feature type="non-terminal residue" evidence="1">
    <location>
        <position position="97"/>
    </location>
</feature>
<protein>
    <submittedName>
        <fullName evidence="1">Uncharacterized protein</fullName>
    </submittedName>
</protein>